<sequence length="386" mass="44426">MSKKTIQNIIIKYLTNSANANELDLLQNWIEAPLNEQMFKEFVKIHYAVVYMNNPNQDKIKKRLQREIRMDKTFVLRKRFRTVLKYAAIAILLISTGYFLTNVQFISSGDQPIIVKEKSITLESESGEIIVISKENDGKILKSNGQVVGIQKGDKLLYNYDENGIEKIVYNTLNIPYGKRYNLVLSDGTLVHLNSGSKLKYPVKFIKGEERLVFLEGEAFFDVAHDKQHPFKVEAEELSIQVLGTKFNLSNYTEDGYTDVVLTNGSVNLEYGAGTNDEKKVILKPGFKGSFNKTDKTIFTKKVNTAIYTSWLNGNLVFRNAPFDIIIKRLERKYNVIIINNNEKLLGETFNATIEVDKENIVQVFEYFKRIHDIQYQVFDNKIIIN</sequence>
<dbReference type="GO" id="GO:0016989">
    <property type="term" value="F:sigma factor antagonist activity"/>
    <property type="evidence" value="ECO:0007669"/>
    <property type="project" value="TreeGrafter"/>
</dbReference>
<organism evidence="4 5">
    <name type="scientific">Flavivirga eckloniae</name>
    <dbReference type="NCBI Taxonomy" id="1803846"/>
    <lineage>
        <taxon>Bacteria</taxon>
        <taxon>Pseudomonadati</taxon>
        <taxon>Bacteroidota</taxon>
        <taxon>Flavobacteriia</taxon>
        <taxon>Flavobacteriales</taxon>
        <taxon>Flavobacteriaceae</taxon>
        <taxon>Flavivirga</taxon>
    </lineage>
</organism>
<dbReference type="RefSeq" id="WP_102757898.1">
    <property type="nucleotide sequence ID" value="NZ_CP025791.1"/>
</dbReference>
<keyword evidence="5" id="KW-1185">Reference proteome</keyword>
<keyword evidence="1" id="KW-0472">Membrane</keyword>
<evidence type="ECO:0000259" key="2">
    <source>
        <dbReference type="Pfam" id="PF04773"/>
    </source>
</evidence>
<keyword evidence="1" id="KW-0812">Transmembrane</keyword>
<dbReference type="PANTHER" id="PTHR30273">
    <property type="entry name" value="PERIPLASMIC SIGNAL SENSOR AND SIGMA FACTOR ACTIVATOR FECR-RELATED"/>
    <property type="match status" value="1"/>
</dbReference>
<name>A0A2K9PW11_9FLAO</name>
<dbReference type="KEGG" id="fek:C1H87_22065"/>
<dbReference type="InterPro" id="IPR012373">
    <property type="entry name" value="Ferrdict_sens_TM"/>
</dbReference>
<evidence type="ECO:0000313" key="4">
    <source>
        <dbReference type="EMBL" id="AUP81255.1"/>
    </source>
</evidence>
<accession>A0A2K9PW11</accession>
<evidence type="ECO:0000256" key="1">
    <source>
        <dbReference type="SAM" id="Phobius"/>
    </source>
</evidence>
<dbReference type="Proteomes" id="UP000235826">
    <property type="component" value="Chromosome"/>
</dbReference>
<dbReference type="PIRSF" id="PIRSF018266">
    <property type="entry name" value="FecR"/>
    <property type="match status" value="1"/>
</dbReference>
<proteinExistence type="predicted"/>
<protein>
    <submittedName>
        <fullName evidence="4">Iron dicitrate transport regulator FecR</fullName>
    </submittedName>
</protein>
<dbReference type="Gene3D" id="3.55.50.30">
    <property type="match status" value="1"/>
</dbReference>
<dbReference type="EMBL" id="CP025791">
    <property type="protein sequence ID" value="AUP81255.1"/>
    <property type="molecule type" value="Genomic_DNA"/>
</dbReference>
<dbReference type="OrthoDB" id="704021at2"/>
<dbReference type="InterPro" id="IPR006860">
    <property type="entry name" value="FecR"/>
</dbReference>
<feature type="domain" description="Protein FecR C-terminal" evidence="3">
    <location>
        <begin position="316"/>
        <end position="385"/>
    </location>
</feature>
<dbReference type="InterPro" id="IPR032508">
    <property type="entry name" value="FecR_C"/>
</dbReference>
<dbReference type="PANTHER" id="PTHR30273:SF2">
    <property type="entry name" value="PROTEIN FECR"/>
    <property type="match status" value="1"/>
</dbReference>
<evidence type="ECO:0000313" key="5">
    <source>
        <dbReference type="Proteomes" id="UP000235826"/>
    </source>
</evidence>
<feature type="transmembrane region" description="Helical" evidence="1">
    <location>
        <begin position="83"/>
        <end position="101"/>
    </location>
</feature>
<evidence type="ECO:0000259" key="3">
    <source>
        <dbReference type="Pfam" id="PF16344"/>
    </source>
</evidence>
<reference evidence="4 5" key="1">
    <citation type="submission" date="2018-01" db="EMBL/GenBank/DDBJ databases">
        <title>Complete genome sequence of Flavivirga eckloniae ECD14 isolated from seaweed Ecklonia cava.</title>
        <authorList>
            <person name="Lee J.H."/>
            <person name="Baik K.S."/>
            <person name="Seong C.N."/>
        </authorList>
    </citation>
    <scope>NUCLEOTIDE SEQUENCE [LARGE SCALE GENOMIC DNA]</scope>
    <source>
        <strain evidence="4 5">ECD14</strain>
    </source>
</reference>
<gene>
    <name evidence="4" type="ORF">C1H87_22065</name>
</gene>
<dbReference type="Pfam" id="PF04773">
    <property type="entry name" value="FecR"/>
    <property type="match status" value="1"/>
</dbReference>
<dbReference type="Gene3D" id="2.60.120.1440">
    <property type="match status" value="1"/>
</dbReference>
<dbReference type="AlphaFoldDB" id="A0A2K9PW11"/>
<feature type="domain" description="FecR protein" evidence="2">
    <location>
        <begin position="175"/>
        <end position="268"/>
    </location>
</feature>
<dbReference type="Pfam" id="PF16344">
    <property type="entry name" value="FecR_C"/>
    <property type="match status" value="1"/>
</dbReference>
<keyword evidence="1" id="KW-1133">Transmembrane helix</keyword>